<protein>
    <submittedName>
        <fullName evidence="3">Flavin reductase (NADPH)-like</fullName>
    </submittedName>
</protein>
<dbReference type="Gene3D" id="3.40.50.720">
    <property type="entry name" value="NAD(P)-binding Rossmann-like Domain"/>
    <property type="match status" value="1"/>
</dbReference>
<dbReference type="InterPro" id="IPR036291">
    <property type="entry name" value="NAD(P)-bd_dom_sf"/>
</dbReference>
<gene>
    <name evidence="3" type="primary">LOC100374763</name>
</gene>
<proteinExistence type="predicted"/>
<accession>A0ABM0GLK3</accession>
<sequence length="216" mass="23895">MKIALLGATGRTGVPLLHQALEHGHDVVAIVRNSSKLTTEHARLQVVEGDIFSEESLTSLFAGADAVLSCLGVAHTRKTTIYSDSGKAIVSAMRKAGVSRFVCITSWCTTYDRNDPGPWAWEWIYKPFIIGKTLADMRVMEEFLLSSECNDIDYTIVRPPELLKTSSQGKDILEEERLFVRGGKGGISRDDVAKFMLLTLTTERYNRKAIAIDSAK</sequence>
<dbReference type="PANTHER" id="PTHR43355:SF2">
    <property type="entry name" value="FLAVIN REDUCTASE (NADPH)"/>
    <property type="match status" value="1"/>
</dbReference>
<evidence type="ECO:0000313" key="3">
    <source>
        <dbReference type="RefSeq" id="XP_002732603.1"/>
    </source>
</evidence>
<dbReference type="Pfam" id="PF13460">
    <property type="entry name" value="NAD_binding_10"/>
    <property type="match status" value="1"/>
</dbReference>
<dbReference type="GeneID" id="100374763"/>
<dbReference type="InterPro" id="IPR051606">
    <property type="entry name" value="Polyketide_Oxido-like"/>
</dbReference>
<dbReference type="PANTHER" id="PTHR43355">
    <property type="entry name" value="FLAVIN REDUCTASE (NADPH)"/>
    <property type="match status" value="1"/>
</dbReference>
<name>A0ABM0GLK3_SACKO</name>
<keyword evidence="2" id="KW-1185">Reference proteome</keyword>
<reference evidence="3" key="1">
    <citation type="submission" date="2025-08" db="UniProtKB">
        <authorList>
            <consortium name="RefSeq"/>
        </authorList>
    </citation>
    <scope>IDENTIFICATION</scope>
    <source>
        <tissue evidence="3">Testes</tissue>
    </source>
</reference>
<dbReference type="RefSeq" id="XP_002732603.1">
    <property type="nucleotide sequence ID" value="XM_002732557.2"/>
</dbReference>
<dbReference type="CDD" id="cd05244">
    <property type="entry name" value="BVR-B_like_SDR_a"/>
    <property type="match status" value="1"/>
</dbReference>
<dbReference type="InterPro" id="IPR016040">
    <property type="entry name" value="NAD(P)-bd_dom"/>
</dbReference>
<evidence type="ECO:0000259" key="1">
    <source>
        <dbReference type="Pfam" id="PF13460"/>
    </source>
</evidence>
<dbReference type="SUPFAM" id="SSF51735">
    <property type="entry name" value="NAD(P)-binding Rossmann-fold domains"/>
    <property type="match status" value="1"/>
</dbReference>
<evidence type="ECO:0000313" key="2">
    <source>
        <dbReference type="Proteomes" id="UP000694865"/>
    </source>
</evidence>
<organism evidence="2 3">
    <name type="scientific">Saccoglossus kowalevskii</name>
    <name type="common">Acorn worm</name>
    <dbReference type="NCBI Taxonomy" id="10224"/>
    <lineage>
        <taxon>Eukaryota</taxon>
        <taxon>Metazoa</taxon>
        <taxon>Hemichordata</taxon>
        <taxon>Enteropneusta</taxon>
        <taxon>Harrimaniidae</taxon>
        <taxon>Saccoglossus</taxon>
    </lineage>
</organism>
<feature type="domain" description="NAD(P)-binding" evidence="1">
    <location>
        <begin position="7"/>
        <end position="201"/>
    </location>
</feature>
<dbReference type="Proteomes" id="UP000694865">
    <property type="component" value="Unplaced"/>
</dbReference>